<reference evidence="2 3" key="1">
    <citation type="journal article" date="2019" name="Nat. Plants">
        <title>Stout camphor tree genome fills gaps in understanding of flowering plant genome evolution.</title>
        <authorList>
            <person name="Chaw S.M."/>
            <person name="Liu Y.C."/>
            <person name="Wu Y.W."/>
            <person name="Wang H.Y."/>
            <person name="Lin C.I."/>
            <person name="Wu C.S."/>
            <person name="Ke H.M."/>
            <person name="Chang L.Y."/>
            <person name="Hsu C.Y."/>
            <person name="Yang H.T."/>
            <person name="Sudianto E."/>
            <person name="Hsu M.H."/>
            <person name="Wu K.P."/>
            <person name="Wang L.N."/>
            <person name="Leebens-Mack J.H."/>
            <person name="Tsai I.J."/>
        </authorList>
    </citation>
    <scope>NUCLEOTIDE SEQUENCE [LARGE SCALE GENOMIC DNA]</scope>
    <source>
        <strain evidence="3">cv. Chaw 1501</strain>
        <tissue evidence="2">Young leaves</tissue>
    </source>
</reference>
<name>A0A3S3P7T8_9MAGN</name>
<feature type="compositionally biased region" description="Polar residues" evidence="1">
    <location>
        <begin position="1"/>
        <end position="10"/>
    </location>
</feature>
<dbReference type="AlphaFoldDB" id="A0A3S3P7T8"/>
<organism evidence="2 3">
    <name type="scientific">Cinnamomum micranthum f. kanehirae</name>
    <dbReference type="NCBI Taxonomy" id="337451"/>
    <lineage>
        <taxon>Eukaryota</taxon>
        <taxon>Viridiplantae</taxon>
        <taxon>Streptophyta</taxon>
        <taxon>Embryophyta</taxon>
        <taxon>Tracheophyta</taxon>
        <taxon>Spermatophyta</taxon>
        <taxon>Magnoliopsida</taxon>
        <taxon>Magnoliidae</taxon>
        <taxon>Laurales</taxon>
        <taxon>Lauraceae</taxon>
        <taxon>Cinnamomum</taxon>
    </lineage>
</organism>
<feature type="region of interest" description="Disordered" evidence="1">
    <location>
        <begin position="1"/>
        <end position="48"/>
    </location>
</feature>
<accession>A0A3S3P7T8</accession>
<keyword evidence="3" id="KW-1185">Reference proteome</keyword>
<dbReference type="EMBL" id="QPKB01000005">
    <property type="protein sequence ID" value="RWR84992.1"/>
    <property type="molecule type" value="Genomic_DNA"/>
</dbReference>
<proteinExistence type="predicted"/>
<protein>
    <submittedName>
        <fullName evidence="2">Uncharacterized protein</fullName>
    </submittedName>
</protein>
<evidence type="ECO:0000256" key="1">
    <source>
        <dbReference type="SAM" id="MobiDB-lite"/>
    </source>
</evidence>
<evidence type="ECO:0000313" key="3">
    <source>
        <dbReference type="Proteomes" id="UP000283530"/>
    </source>
</evidence>
<evidence type="ECO:0000313" key="2">
    <source>
        <dbReference type="EMBL" id="RWR84992.1"/>
    </source>
</evidence>
<dbReference type="Proteomes" id="UP000283530">
    <property type="component" value="Unassembled WGS sequence"/>
</dbReference>
<gene>
    <name evidence="2" type="ORF">CKAN_01383200</name>
</gene>
<comment type="caution">
    <text evidence="2">The sequence shown here is derived from an EMBL/GenBank/DDBJ whole genome shotgun (WGS) entry which is preliminary data.</text>
</comment>
<feature type="compositionally biased region" description="Low complexity" evidence="1">
    <location>
        <begin position="30"/>
        <end position="43"/>
    </location>
</feature>
<sequence length="92" mass="10138">MWRVSVQKSGTFGRPKCKSSSFLDTPSHLARSSSPSPTPAARTQYGGQRQKEVLAPLSTVQVLRLGEDRRILLVLKRALYVMSATLNAFNSC</sequence>